<dbReference type="Proteomes" id="UP000499080">
    <property type="component" value="Unassembled WGS sequence"/>
</dbReference>
<evidence type="ECO:0000256" key="1">
    <source>
        <dbReference type="SAM" id="MobiDB-lite"/>
    </source>
</evidence>
<keyword evidence="3" id="KW-1185">Reference proteome</keyword>
<protein>
    <submittedName>
        <fullName evidence="2">Uncharacterized protein</fullName>
    </submittedName>
</protein>
<evidence type="ECO:0000313" key="2">
    <source>
        <dbReference type="EMBL" id="GBO44438.1"/>
    </source>
</evidence>
<proteinExistence type="predicted"/>
<accession>A0A4Y2X5J5</accession>
<sequence length="37" mass="3754">MSSTPPTVVGLGGLVGGTLIPDRRVSGSKPDYTEDPP</sequence>
<evidence type="ECO:0000313" key="3">
    <source>
        <dbReference type="Proteomes" id="UP000499080"/>
    </source>
</evidence>
<name>A0A4Y2X5J5_ARAVE</name>
<dbReference type="EMBL" id="BGPR01071168">
    <property type="protein sequence ID" value="GBO44438.1"/>
    <property type="molecule type" value="Genomic_DNA"/>
</dbReference>
<comment type="caution">
    <text evidence="2">The sequence shown here is derived from an EMBL/GenBank/DDBJ whole genome shotgun (WGS) entry which is preliminary data.</text>
</comment>
<organism evidence="2 3">
    <name type="scientific">Araneus ventricosus</name>
    <name type="common">Orbweaver spider</name>
    <name type="synonym">Epeira ventricosa</name>
    <dbReference type="NCBI Taxonomy" id="182803"/>
    <lineage>
        <taxon>Eukaryota</taxon>
        <taxon>Metazoa</taxon>
        <taxon>Ecdysozoa</taxon>
        <taxon>Arthropoda</taxon>
        <taxon>Chelicerata</taxon>
        <taxon>Arachnida</taxon>
        <taxon>Araneae</taxon>
        <taxon>Araneomorphae</taxon>
        <taxon>Entelegynae</taxon>
        <taxon>Araneoidea</taxon>
        <taxon>Araneidae</taxon>
        <taxon>Araneus</taxon>
    </lineage>
</organism>
<reference evidence="2 3" key="1">
    <citation type="journal article" date="2019" name="Sci. Rep.">
        <title>Orb-weaving spider Araneus ventricosus genome elucidates the spidroin gene catalogue.</title>
        <authorList>
            <person name="Kono N."/>
            <person name="Nakamura H."/>
            <person name="Ohtoshi R."/>
            <person name="Moran D.A.P."/>
            <person name="Shinohara A."/>
            <person name="Yoshida Y."/>
            <person name="Fujiwara M."/>
            <person name="Mori M."/>
            <person name="Tomita M."/>
            <person name="Arakawa K."/>
        </authorList>
    </citation>
    <scope>NUCLEOTIDE SEQUENCE [LARGE SCALE GENOMIC DNA]</scope>
</reference>
<gene>
    <name evidence="2" type="ORF">AVEN_119785_1</name>
</gene>
<dbReference type="AlphaFoldDB" id="A0A4Y2X5J5"/>
<feature type="non-terminal residue" evidence="2">
    <location>
        <position position="37"/>
    </location>
</feature>
<feature type="region of interest" description="Disordered" evidence="1">
    <location>
        <begin position="1"/>
        <end position="37"/>
    </location>
</feature>